<name>A0ABU6Z9B7_9FABA</name>
<evidence type="ECO:0000313" key="3">
    <source>
        <dbReference type="Proteomes" id="UP001341840"/>
    </source>
</evidence>
<sequence>MADHQTEVTNTNPSPKTPKQPWNTEGREMNDGQEASVTPDNENLDLDHDGNVTCEEGHDPRKREALPPMEKKPYPSEEEKPFPPTEEKPIPPHKKEYPSKEKSIS</sequence>
<dbReference type="Proteomes" id="UP001341840">
    <property type="component" value="Unassembled WGS sequence"/>
</dbReference>
<feature type="region of interest" description="Disordered" evidence="1">
    <location>
        <begin position="1"/>
        <end position="105"/>
    </location>
</feature>
<comment type="caution">
    <text evidence="2">The sequence shown here is derived from an EMBL/GenBank/DDBJ whole genome shotgun (WGS) entry which is preliminary data.</text>
</comment>
<reference evidence="2 3" key="1">
    <citation type="journal article" date="2023" name="Plants (Basel)">
        <title>Bridging the Gap: Combining Genomics and Transcriptomics Approaches to Understand Stylosanthes scabra, an Orphan Legume from the Brazilian Caatinga.</title>
        <authorList>
            <person name="Ferreira-Neto J.R.C."/>
            <person name="da Silva M.D."/>
            <person name="Binneck E."/>
            <person name="de Melo N.F."/>
            <person name="da Silva R.H."/>
            <person name="de Melo A.L.T.M."/>
            <person name="Pandolfi V."/>
            <person name="Bustamante F.O."/>
            <person name="Brasileiro-Vidal A.C."/>
            <person name="Benko-Iseppon A.M."/>
        </authorList>
    </citation>
    <scope>NUCLEOTIDE SEQUENCE [LARGE SCALE GENOMIC DNA]</scope>
    <source>
        <tissue evidence="2">Leaves</tissue>
    </source>
</reference>
<keyword evidence="3" id="KW-1185">Reference proteome</keyword>
<feature type="compositionally biased region" description="Basic and acidic residues" evidence="1">
    <location>
        <begin position="45"/>
        <end position="105"/>
    </location>
</feature>
<accession>A0ABU6Z9B7</accession>
<evidence type="ECO:0000313" key="2">
    <source>
        <dbReference type="EMBL" id="MED6219160.1"/>
    </source>
</evidence>
<dbReference type="EMBL" id="JASCZI010272010">
    <property type="protein sequence ID" value="MED6219160.1"/>
    <property type="molecule type" value="Genomic_DNA"/>
</dbReference>
<protein>
    <submittedName>
        <fullName evidence="2">Uncharacterized protein</fullName>
    </submittedName>
</protein>
<organism evidence="2 3">
    <name type="scientific">Stylosanthes scabra</name>
    <dbReference type="NCBI Taxonomy" id="79078"/>
    <lineage>
        <taxon>Eukaryota</taxon>
        <taxon>Viridiplantae</taxon>
        <taxon>Streptophyta</taxon>
        <taxon>Embryophyta</taxon>
        <taxon>Tracheophyta</taxon>
        <taxon>Spermatophyta</taxon>
        <taxon>Magnoliopsida</taxon>
        <taxon>eudicotyledons</taxon>
        <taxon>Gunneridae</taxon>
        <taxon>Pentapetalae</taxon>
        <taxon>rosids</taxon>
        <taxon>fabids</taxon>
        <taxon>Fabales</taxon>
        <taxon>Fabaceae</taxon>
        <taxon>Papilionoideae</taxon>
        <taxon>50 kb inversion clade</taxon>
        <taxon>dalbergioids sensu lato</taxon>
        <taxon>Dalbergieae</taxon>
        <taxon>Pterocarpus clade</taxon>
        <taxon>Stylosanthes</taxon>
    </lineage>
</organism>
<gene>
    <name evidence="2" type="ORF">PIB30_033269</name>
</gene>
<proteinExistence type="predicted"/>
<evidence type="ECO:0000256" key="1">
    <source>
        <dbReference type="SAM" id="MobiDB-lite"/>
    </source>
</evidence>